<protein>
    <submittedName>
        <fullName evidence="4">Class I SAM-dependent methyltransferase</fullName>
    </submittedName>
</protein>
<evidence type="ECO:0000313" key="5">
    <source>
        <dbReference type="Proteomes" id="UP000295411"/>
    </source>
</evidence>
<feature type="domain" description="Methyltransferase" evidence="3">
    <location>
        <begin position="37"/>
        <end position="128"/>
    </location>
</feature>
<dbReference type="InterPro" id="IPR029063">
    <property type="entry name" value="SAM-dependent_MTases_sf"/>
</dbReference>
<dbReference type="CDD" id="cd02440">
    <property type="entry name" value="AdoMet_MTases"/>
    <property type="match status" value="1"/>
</dbReference>
<gene>
    <name evidence="4" type="ORF">E2F48_03180</name>
</gene>
<evidence type="ECO:0000256" key="1">
    <source>
        <dbReference type="ARBA" id="ARBA00022603"/>
    </source>
</evidence>
<dbReference type="EMBL" id="SMTK01000001">
    <property type="protein sequence ID" value="TDK28113.1"/>
    <property type="molecule type" value="Genomic_DNA"/>
</dbReference>
<dbReference type="PANTHER" id="PTHR43861:SF1">
    <property type="entry name" value="TRANS-ACONITATE 2-METHYLTRANSFERASE"/>
    <property type="match status" value="1"/>
</dbReference>
<dbReference type="Gene3D" id="3.40.50.150">
    <property type="entry name" value="Vaccinia Virus protein VP39"/>
    <property type="match status" value="1"/>
</dbReference>
<dbReference type="GO" id="GO:0008168">
    <property type="term" value="F:methyltransferase activity"/>
    <property type="evidence" value="ECO:0007669"/>
    <property type="project" value="UniProtKB-KW"/>
</dbReference>
<keyword evidence="1 4" id="KW-0489">Methyltransferase</keyword>
<dbReference type="PANTHER" id="PTHR43861">
    <property type="entry name" value="TRANS-ACONITATE 2-METHYLTRANSFERASE-RELATED"/>
    <property type="match status" value="1"/>
</dbReference>
<sequence>MADYDPRLVRLYDADNPGGPDHDFFRSLADEVGARTIVDLGCGTGLLTVALAAPARTVTGIDPSASMLALARSRPGAERVTWRVGDSAAIGAAQADLVVMSGNTAQHIIGEAWHRALADIYRGLRPGGSLAFERRNPAAREWENWTRDKSYSTRQTAVGELVEWYEVTSVGETGDVSFTSHNLLTAPGQQVPEAITEHATLAFHGIDEVTADVGAAGLEPVGTWGGWRRQPMTATSPLMVFHARRPVDGIRGTVNRRCPG</sequence>
<evidence type="ECO:0000256" key="2">
    <source>
        <dbReference type="ARBA" id="ARBA00022679"/>
    </source>
</evidence>
<evidence type="ECO:0000313" key="4">
    <source>
        <dbReference type="EMBL" id="TDK28113.1"/>
    </source>
</evidence>
<comment type="caution">
    <text evidence="4">The sequence shown here is derived from an EMBL/GenBank/DDBJ whole genome shotgun (WGS) entry which is preliminary data.</text>
</comment>
<proteinExistence type="predicted"/>
<evidence type="ECO:0000259" key="3">
    <source>
        <dbReference type="Pfam" id="PF13649"/>
    </source>
</evidence>
<dbReference type="InterPro" id="IPR041698">
    <property type="entry name" value="Methyltransf_25"/>
</dbReference>
<dbReference type="SUPFAM" id="SSF53335">
    <property type="entry name" value="S-adenosyl-L-methionine-dependent methyltransferases"/>
    <property type="match status" value="1"/>
</dbReference>
<dbReference type="GO" id="GO:0032259">
    <property type="term" value="P:methylation"/>
    <property type="evidence" value="ECO:0007669"/>
    <property type="project" value="UniProtKB-KW"/>
</dbReference>
<keyword evidence="5" id="KW-1185">Reference proteome</keyword>
<dbReference type="OrthoDB" id="9805171at2"/>
<dbReference type="Proteomes" id="UP000295411">
    <property type="component" value="Unassembled WGS sequence"/>
</dbReference>
<keyword evidence="2 4" id="KW-0808">Transferase</keyword>
<reference evidence="4 5" key="1">
    <citation type="submission" date="2019-03" db="EMBL/GenBank/DDBJ databases">
        <title>Arthrobacter sp. nov., an bacterium isolated from biocrust in Mu Us Desert.</title>
        <authorList>
            <person name="Lixiong L."/>
        </authorList>
    </citation>
    <scope>NUCLEOTIDE SEQUENCE [LARGE SCALE GENOMIC DNA]</scope>
    <source>
        <strain evidence="4 5">SLN-3</strain>
    </source>
</reference>
<dbReference type="Pfam" id="PF13649">
    <property type="entry name" value="Methyltransf_25"/>
    <property type="match status" value="1"/>
</dbReference>
<organism evidence="4 5">
    <name type="scientific">Arthrobacter crusticola</name>
    <dbReference type="NCBI Taxonomy" id="2547960"/>
    <lineage>
        <taxon>Bacteria</taxon>
        <taxon>Bacillati</taxon>
        <taxon>Actinomycetota</taxon>
        <taxon>Actinomycetes</taxon>
        <taxon>Micrococcales</taxon>
        <taxon>Micrococcaceae</taxon>
        <taxon>Arthrobacter</taxon>
    </lineage>
</organism>
<name>A0A4R5U3C7_9MICC</name>
<dbReference type="RefSeq" id="WP_133402521.1">
    <property type="nucleotide sequence ID" value="NZ_SMTK01000001.1"/>
</dbReference>
<accession>A0A4R5U3C7</accession>
<dbReference type="AlphaFoldDB" id="A0A4R5U3C7"/>